<dbReference type="Proteomes" id="UP000887580">
    <property type="component" value="Unplaced"/>
</dbReference>
<proteinExistence type="predicted"/>
<name>A0AC35GHG2_9BILA</name>
<evidence type="ECO:0000313" key="2">
    <source>
        <dbReference type="WBParaSite" id="PS1159_v2.g5118.t1"/>
    </source>
</evidence>
<accession>A0AC35GHG2</accession>
<reference evidence="2" key="1">
    <citation type="submission" date="2022-11" db="UniProtKB">
        <authorList>
            <consortium name="WormBaseParasite"/>
        </authorList>
    </citation>
    <scope>IDENTIFICATION</scope>
</reference>
<protein>
    <submittedName>
        <fullName evidence="2">Uncharacterized protein</fullName>
    </submittedName>
</protein>
<evidence type="ECO:0000313" key="1">
    <source>
        <dbReference type="Proteomes" id="UP000887580"/>
    </source>
</evidence>
<organism evidence="1 2">
    <name type="scientific">Panagrolaimus sp. PS1159</name>
    <dbReference type="NCBI Taxonomy" id="55785"/>
    <lineage>
        <taxon>Eukaryota</taxon>
        <taxon>Metazoa</taxon>
        <taxon>Ecdysozoa</taxon>
        <taxon>Nematoda</taxon>
        <taxon>Chromadorea</taxon>
        <taxon>Rhabditida</taxon>
        <taxon>Tylenchina</taxon>
        <taxon>Panagrolaimomorpha</taxon>
        <taxon>Panagrolaimoidea</taxon>
        <taxon>Panagrolaimidae</taxon>
        <taxon>Panagrolaimus</taxon>
    </lineage>
</organism>
<sequence length="75" mass="8728">MRIPDNDHRYDDEDTIRFPATPKQIHQKPSCPNAPKPKKVKRVIVSDDDEEDVEDTQASIPPKKKVRILDDDYDL</sequence>
<dbReference type="WBParaSite" id="PS1159_v2.g5118.t1">
    <property type="protein sequence ID" value="PS1159_v2.g5118.t1"/>
    <property type="gene ID" value="PS1159_v2.g5118"/>
</dbReference>